<protein>
    <submittedName>
        <fullName evidence="2">Uncharacterized protein</fullName>
    </submittedName>
</protein>
<dbReference type="EMBL" id="CP001014">
    <property type="protein sequence ID" value="ACB40595.1"/>
    <property type="molecule type" value="Genomic_DNA"/>
</dbReference>
<dbReference type="KEGG" id="tne:Tneu_1673"/>
<accession>B1YAE6</accession>
<keyword evidence="3" id="KW-1185">Reference proteome</keyword>
<dbReference type="OrthoDB" id="28046at2157"/>
<keyword evidence="1" id="KW-0812">Transmembrane</keyword>
<feature type="transmembrane region" description="Helical" evidence="1">
    <location>
        <begin position="251"/>
        <end position="271"/>
    </location>
</feature>
<organism evidence="2 3">
    <name type="scientific">Pyrobaculum neutrophilum (strain DSM 2338 / JCM 9278 / NBRC 100436 / V24Sta)</name>
    <name type="common">Thermoproteus neutrophilus</name>
    <dbReference type="NCBI Taxonomy" id="444157"/>
    <lineage>
        <taxon>Archaea</taxon>
        <taxon>Thermoproteota</taxon>
        <taxon>Thermoprotei</taxon>
        <taxon>Thermoproteales</taxon>
        <taxon>Thermoproteaceae</taxon>
        <taxon>Pyrobaculum</taxon>
    </lineage>
</organism>
<gene>
    <name evidence="2" type="ordered locus">Tneu_1673</name>
</gene>
<dbReference type="STRING" id="444157.Tneu_1673"/>
<dbReference type="RefSeq" id="WP_012351014.1">
    <property type="nucleotide sequence ID" value="NC_010525.1"/>
</dbReference>
<proteinExistence type="predicted"/>
<evidence type="ECO:0000313" key="3">
    <source>
        <dbReference type="Proteomes" id="UP000001694"/>
    </source>
</evidence>
<dbReference type="Proteomes" id="UP000001694">
    <property type="component" value="Chromosome"/>
</dbReference>
<dbReference type="eggNOG" id="arCOG05657">
    <property type="taxonomic scope" value="Archaea"/>
</dbReference>
<keyword evidence="1" id="KW-1133">Transmembrane helix</keyword>
<evidence type="ECO:0000313" key="2">
    <source>
        <dbReference type="EMBL" id="ACB40595.1"/>
    </source>
</evidence>
<keyword evidence="1" id="KW-0472">Membrane</keyword>
<dbReference type="HOGENOM" id="CLU_848926_0_0_2"/>
<feature type="transmembrane region" description="Helical" evidence="1">
    <location>
        <begin position="211"/>
        <end position="231"/>
    </location>
</feature>
<reference evidence="2" key="1">
    <citation type="submission" date="2008-03" db="EMBL/GenBank/DDBJ databases">
        <title>Complete sequence of Thermoproteus neutrophilus V24Sta.</title>
        <authorList>
            <consortium name="US DOE Joint Genome Institute"/>
            <person name="Copeland A."/>
            <person name="Lucas S."/>
            <person name="Lapidus A."/>
            <person name="Glavina del Rio T."/>
            <person name="Dalin E."/>
            <person name="Tice H."/>
            <person name="Bruce D."/>
            <person name="Goodwin L."/>
            <person name="Pitluck S."/>
            <person name="Sims D."/>
            <person name="Brettin T."/>
            <person name="Detter J.C."/>
            <person name="Han C."/>
            <person name="Kuske C.R."/>
            <person name="Schmutz J."/>
            <person name="Larimer F."/>
            <person name="Land M."/>
            <person name="Hauser L."/>
            <person name="Kyrpides N."/>
            <person name="Mikhailova N."/>
            <person name="Biddle J.F."/>
            <person name="Zhang Z."/>
            <person name="Fitz-Gibbon S.T."/>
            <person name="Lowe T.M."/>
            <person name="Saltikov C."/>
            <person name="House C.H."/>
            <person name="Richardson P."/>
        </authorList>
    </citation>
    <scope>NUCLEOTIDE SEQUENCE [LARGE SCALE GENOMIC DNA]</scope>
    <source>
        <strain evidence="2">V24Sta</strain>
    </source>
</reference>
<sequence length="333" mass="36673">MSEDLNADVVVKISPNRALLVGSGKIQLGSSSVVGRVEVREDGLYLDGRLVVLRRALRCPVKVGGLYLCGGPPEVPRFFYREVYAEGLNLGLRLSELYATDRLNGGDCLAEYLYALVRGSPALWEIYRRGDPPPPRRCRDVVGVLVARGMRERRPYAPPSFGRETAALLGLLRFGEALEMVERSWLGFAVAMRYGIYSAVRWRLPPGGDSWLMLFGIYAALDPVVVPGGVAVDLGLLRALPYIVARVVGRWLVAFNVAGLYIAAGNFNMMVDGGRKRARYAACEGDRCVVGNLHFNQCLDVECGILRTSDFEFKGLVKCRDFGTTFIAVEPCK</sequence>
<name>B1YAE6_PYRNV</name>
<evidence type="ECO:0000256" key="1">
    <source>
        <dbReference type="SAM" id="Phobius"/>
    </source>
</evidence>
<dbReference type="GeneID" id="6165338"/>
<dbReference type="AlphaFoldDB" id="B1YAE6"/>